<evidence type="ECO:0000256" key="4">
    <source>
        <dbReference type="ARBA" id="ARBA00023163"/>
    </source>
</evidence>
<dbReference type="AlphaFoldDB" id="A0A5C6W438"/>
<dbReference type="SMART" id="SM00100">
    <property type="entry name" value="cNMP"/>
    <property type="match status" value="1"/>
</dbReference>
<gene>
    <name evidence="7" type="ORF">FS935_10430</name>
</gene>
<dbReference type="Pfam" id="PF00027">
    <property type="entry name" value="cNMP_binding"/>
    <property type="match status" value="1"/>
</dbReference>
<dbReference type="SUPFAM" id="SSF46785">
    <property type="entry name" value="Winged helix' DNA-binding domain"/>
    <property type="match status" value="1"/>
</dbReference>
<keyword evidence="8" id="KW-1185">Reference proteome</keyword>
<dbReference type="SMART" id="SM00419">
    <property type="entry name" value="HTH_CRP"/>
    <property type="match status" value="1"/>
</dbReference>
<evidence type="ECO:0000259" key="6">
    <source>
        <dbReference type="PROSITE" id="PS51063"/>
    </source>
</evidence>
<dbReference type="EMBL" id="VOQF01000005">
    <property type="protein sequence ID" value="TXC91300.1"/>
    <property type="molecule type" value="Genomic_DNA"/>
</dbReference>
<keyword evidence="4" id="KW-0804">Transcription</keyword>
<accession>A0A5C6W438</accession>
<dbReference type="GO" id="GO:0005829">
    <property type="term" value="C:cytosol"/>
    <property type="evidence" value="ECO:0007669"/>
    <property type="project" value="TreeGrafter"/>
</dbReference>
<keyword evidence="1" id="KW-0805">Transcription regulation</keyword>
<keyword evidence="2" id="KW-0238">DNA-binding</keyword>
<dbReference type="InterPro" id="IPR036390">
    <property type="entry name" value="WH_DNA-bd_sf"/>
</dbReference>
<dbReference type="InterPro" id="IPR014710">
    <property type="entry name" value="RmlC-like_jellyroll"/>
</dbReference>
<dbReference type="PROSITE" id="PS50042">
    <property type="entry name" value="CNMP_BINDING_3"/>
    <property type="match status" value="1"/>
</dbReference>
<proteinExistence type="predicted"/>
<dbReference type="InterPro" id="IPR050397">
    <property type="entry name" value="Env_Response_Regulators"/>
</dbReference>
<feature type="domain" description="HTH crp-type" evidence="6">
    <location>
        <begin position="153"/>
        <end position="226"/>
    </location>
</feature>
<dbReference type="PROSITE" id="PS51063">
    <property type="entry name" value="HTH_CRP_2"/>
    <property type="match status" value="1"/>
</dbReference>
<evidence type="ECO:0000256" key="2">
    <source>
        <dbReference type="ARBA" id="ARBA00023125"/>
    </source>
</evidence>
<dbReference type="PANTHER" id="PTHR24567">
    <property type="entry name" value="CRP FAMILY TRANSCRIPTIONAL REGULATORY PROTEIN"/>
    <property type="match status" value="1"/>
</dbReference>
<dbReference type="GO" id="GO:0003677">
    <property type="term" value="F:DNA binding"/>
    <property type="evidence" value="ECO:0007669"/>
    <property type="project" value="UniProtKB-KW"/>
</dbReference>
<dbReference type="Proteomes" id="UP000321363">
    <property type="component" value="Unassembled WGS sequence"/>
</dbReference>
<dbReference type="Pfam" id="PF13545">
    <property type="entry name" value="HTH_Crp_2"/>
    <property type="match status" value="1"/>
</dbReference>
<dbReference type="SUPFAM" id="SSF51206">
    <property type="entry name" value="cAMP-binding domain-like"/>
    <property type="match status" value="1"/>
</dbReference>
<organism evidence="7 8">
    <name type="scientific">Metabacillus litoralis</name>
    <dbReference type="NCBI Taxonomy" id="152268"/>
    <lineage>
        <taxon>Bacteria</taxon>
        <taxon>Bacillati</taxon>
        <taxon>Bacillota</taxon>
        <taxon>Bacilli</taxon>
        <taxon>Bacillales</taxon>
        <taxon>Bacillaceae</taxon>
        <taxon>Metabacillus</taxon>
    </lineage>
</organism>
<dbReference type="Gene3D" id="1.10.10.10">
    <property type="entry name" value="Winged helix-like DNA-binding domain superfamily/Winged helix DNA-binding domain"/>
    <property type="match status" value="1"/>
</dbReference>
<keyword evidence="3" id="KW-0010">Activator</keyword>
<sequence length="244" mass="28273">MWMKMPTTINRKTNQKVANTNIFSIDSMNSLRNKMKRITVKNDDHLYYEGDKVDKLYYLIEGTITLYKSTEDGKVLTLNYYEADDLFGEYHANEMRGAMENAKAQGDSVIGIIDKEDIEMLIWQNRQFSLEFTKWISFTQQLTQTKLRDLMFFGKNGALASVIIRMTNTYGVQKGDVWEISKKFTHDEIACLIGTPRETVTRMLNQLKKDGLIDNQKGFITVYDLPGLRQICRCEACPLQVCRL</sequence>
<evidence type="ECO:0000256" key="1">
    <source>
        <dbReference type="ARBA" id="ARBA00023015"/>
    </source>
</evidence>
<feature type="domain" description="Cyclic nucleotide-binding" evidence="5">
    <location>
        <begin position="26"/>
        <end position="122"/>
    </location>
</feature>
<evidence type="ECO:0000259" key="5">
    <source>
        <dbReference type="PROSITE" id="PS50042"/>
    </source>
</evidence>
<dbReference type="PRINTS" id="PR00034">
    <property type="entry name" value="HTHCRP"/>
</dbReference>
<comment type="caution">
    <text evidence="7">The sequence shown here is derived from an EMBL/GenBank/DDBJ whole genome shotgun (WGS) entry which is preliminary data.</text>
</comment>
<dbReference type="InterPro" id="IPR000595">
    <property type="entry name" value="cNMP-bd_dom"/>
</dbReference>
<reference evidence="7 8" key="1">
    <citation type="journal article" date="2005" name="Int. J. Syst. Evol. Microbiol.">
        <title>Bacillus litoralis sp. nov., isolated from a tidal flat of the Yellow Sea in Korea.</title>
        <authorList>
            <person name="Yoon J.H."/>
            <person name="Oh T.K."/>
        </authorList>
    </citation>
    <scope>NUCLEOTIDE SEQUENCE [LARGE SCALE GENOMIC DNA]</scope>
    <source>
        <strain evidence="7 8">SW-211</strain>
    </source>
</reference>
<dbReference type="Gene3D" id="2.60.120.10">
    <property type="entry name" value="Jelly Rolls"/>
    <property type="match status" value="1"/>
</dbReference>
<dbReference type="InterPro" id="IPR012318">
    <property type="entry name" value="HTH_CRP"/>
</dbReference>
<dbReference type="CDD" id="cd00038">
    <property type="entry name" value="CAP_ED"/>
    <property type="match status" value="1"/>
</dbReference>
<evidence type="ECO:0000256" key="3">
    <source>
        <dbReference type="ARBA" id="ARBA00023159"/>
    </source>
</evidence>
<evidence type="ECO:0000313" key="8">
    <source>
        <dbReference type="Proteomes" id="UP000321363"/>
    </source>
</evidence>
<protein>
    <submittedName>
        <fullName evidence="7">Crp/Fnr family transcriptional regulator</fullName>
    </submittedName>
</protein>
<dbReference type="GO" id="GO:0003700">
    <property type="term" value="F:DNA-binding transcription factor activity"/>
    <property type="evidence" value="ECO:0007669"/>
    <property type="project" value="TreeGrafter"/>
</dbReference>
<evidence type="ECO:0000313" key="7">
    <source>
        <dbReference type="EMBL" id="TXC91300.1"/>
    </source>
</evidence>
<name>A0A5C6W438_9BACI</name>
<dbReference type="PANTHER" id="PTHR24567:SF74">
    <property type="entry name" value="HTH-TYPE TRANSCRIPTIONAL REGULATOR ARCR"/>
    <property type="match status" value="1"/>
</dbReference>
<dbReference type="InterPro" id="IPR036388">
    <property type="entry name" value="WH-like_DNA-bd_sf"/>
</dbReference>
<dbReference type="InterPro" id="IPR018490">
    <property type="entry name" value="cNMP-bd_dom_sf"/>
</dbReference>